<gene>
    <name evidence="6" type="ORF">METZ01_LOCUS106081</name>
</gene>
<protein>
    <submittedName>
        <fullName evidence="6">Uncharacterized protein</fullName>
    </submittedName>
</protein>
<dbReference type="AlphaFoldDB" id="A0A381WMN7"/>
<proteinExistence type="predicted"/>
<evidence type="ECO:0000256" key="1">
    <source>
        <dbReference type="ARBA" id="ARBA00004127"/>
    </source>
</evidence>
<dbReference type="PROSITE" id="PS50244">
    <property type="entry name" value="S5A_REDUCTASE"/>
    <property type="match status" value="1"/>
</dbReference>
<evidence type="ECO:0000256" key="3">
    <source>
        <dbReference type="ARBA" id="ARBA00022989"/>
    </source>
</evidence>
<dbReference type="Pfam" id="PF04191">
    <property type="entry name" value="PEMT"/>
    <property type="match status" value="1"/>
</dbReference>
<dbReference type="PANTHER" id="PTHR12714:SF9">
    <property type="entry name" value="PROTEIN-S-ISOPRENYLCYSTEINE O-METHYLTRANSFERASE"/>
    <property type="match status" value="1"/>
</dbReference>
<feature type="transmembrane region" description="Helical" evidence="5">
    <location>
        <begin position="14"/>
        <end position="31"/>
    </location>
</feature>
<dbReference type="EMBL" id="UINC01012153">
    <property type="protein sequence ID" value="SVA53227.1"/>
    <property type="molecule type" value="Genomic_DNA"/>
</dbReference>
<comment type="subcellular location">
    <subcellularLocation>
        <location evidence="1">Endomembrane system</location>
        <topology evidence="1">Multi-pass membrane protein</topology>
    </subcellularLocation>
</comment>
<feature type="transmembrane region" description="Helical" evidence="5">
    <location>
        <begin position="62"/>
        <end position="79"/>
    </location>
</feature>
<keyword evidence="3 5" id="KW-1133">Transmembrane helix</keyword>
<name>A0A381WMN7_9ZZZZ</name>
<keyword evidence="4 5" id="KW-0472">Membrane</keyword>
<sequence length="175" mass="19986">VAILYLSSLSYPHFIFGIGLIVVGESIRIYAVRFAGGATRTTKVGAPSLCTSGPYSRCRNPLYLGNMIIYCGVVLVAGGQFMWHLLLFVFTFFTFQYFMIISLEEETLVKLFGNEYRLYRESVPKLFPRLSPWLGNDKRVPLTIIQTLKTEKRTLQNIFIIIALISMRKFFGFSL</sequence>
<dbReference type="InterPro" id="IPR007318">
    <property type="entry name" value="Phopholipid_MeTrfase"/>
</dbReference>
<evidence type="ECO:0000256" key="2">
    <source>
        <dbReference type="ARBA" id="ARBA00022692"/>
    </source>
</evidence>
<evidence type="ECO:0000256" key="4">
    <source>
        <dbReference type="ARBA" id="ARBA00023136"/>
    </source>
</evidence>
<reference evidence="6" key="1">
    <citation type="submission" date="2018-05" db="EMBL/GenBank/DDBJ databases">
        <authorList>
            <person name="Lanie J.A."/>
            <person name="Ng W.-L."/>
            <person name="Kazmierczak K.M."/>
            <person name="Andrzejewski T.M."/>
            <person name="Davidsen T.M."/>
            <person name="Wayne K.J."/>
            <person name="Tettelin H."/>
            <person name="Glass J.I."/>
            <person name="Rusch D."/>
            <person name="Podicherti R."/>
            <person name="Tsui H.-C.T."/>
            <person name="Winkler M.E."/>
        </authorList>
    </citation>
    <scope>NUCLEOTIDE SEQUENCE</scope>
</reference>
<dbReference type="GO" id="GO:0016740">
    <property type="term" value="F:transferase activity"/>
    <property type="evidence" value="ECO:0007669"/>
    <property type="project" value="UniProtKB-ARBA"/>
</dbReference>
<evidence type="ECO:0000313" key="6">
    <source>
        <dbReference type="EMBL" id="SVA53227.1"/>
    </source>
</evidence>
<evidence type="ECO:0000256" key="5">
    <source>
        <dbReference type="SAM" id="Phobius"/>
    </source>
</evidence>
<keyword evidence="2 5" id="KW-0812">Transmembrane</keyword>
<dbReference type="Gene3D" id="1.20.120.1630">
    <property type="match status" value="1"/>
</dbReference>
<organism evidence="6">
    <name type="scientific">marine metagenome</name>
    <dbReference type="NCBI Taxonomy" id="408172"/>
    <lineage>
        <taxon>unclassified sequences</taxon>
        <taxon>metagenomes</taxon>
        <taxon>ecological metagenomes</taxon>
    </lineage>
</organism>
<dbReference type="GO" id="GO:0012505">
    <property type="term" value="C:endomembrane system"/>
    <property type="evidence" value="ECO:0007669"/>
    <property type="project" value="UniProtKB-SubCell"/>
</dbReference>
<accession>A0A381WMN7</accession>
<dbReference type="PANTHER" id="PTHR12714">
    <property type="entry name" value="PROTEIN-S ISOPRENYLCYSTEINE O-METHYLTRANSFERASE"/>
    <property type="match status" value="1"/>
</dbReference>
<feature type="non-terminal residue" evidence="6">
    <location>
        <position position="1"/>
    </location>
</feature>